<dbReference type="EMBL" id="RZNB01000001">
    <property type="protein sequence ID" value="RWZ53100.1"/>
    <property type="molecule type" value="Genomic_DNA"/>
</dbReference>
<dbReference type="Pfam" id="PF08906">
    <property type="entry name" value="T6SS_Tdi1_C"/>
    <property type="match status" value="1"/>
</dbReference>
<accession>A0A444PYY3</accession>
<gene>
    <name evidence="3" type="ORF">ELQ90_04030</name>
</gene>
<dbReference type="InterPro" id="IPR015002">
    <property type="entry name" value="T6SS_Tdi1_C"/>
</dbReference>
<keyword evidence="4" id="KW-1185">Reference proteome</keyword>
<dbReference type="OrthoDB" id="2216648at2"/>
<dbReference type="Pfam" id="PF08887">
    <property type="entry name" value="GAD-like"/>
    <property type="match status" value="1"/>
</dbReference>
<evidence type="ECO:0000259" key="2">
    <source>
        <dbReference type="Pfam" id="PF08906"/>
    </source>
</evidence>
<evidence type="ECO:0000259" key="1">
    <source>
        <dbReference type="Pfam" id="PF08887"/>
    </source>
</evidence>
<evidence type="ECO:0000313" key="4">
    <source>
        <dbReference type="Proteomes" id="UP000288547"/>
    </source>
</evidence>
<name>A0A444PYY3_9MICO</name>
<proteinExistence type="predicted"/>
<comment type="caution">
    <text evidence="3">The sequence shown here is derived from an EMBL/GenBank/DDBJ whole genome shotgun (WGS) entry which is preliminary data.</text>
</comment>
<sequence length="185" mass="20233">MRMHMDDPKALVPGPAVDPATIDRYAGAIPDALLSVWREHGLATTASGFVRLVDPASLLDLVAETTERFGDSIPLFTTALGDIGVVKDGHIQILKYRHGRVSTVTNRPEWLFKIIGTTTGREDSRHLDWAPYPEAVERLGVPARDECFGFTPLLVLGGPETADALQVVKFREHVLLITQFAGPLP</sequence>
<dbReference type="InterPro" id="IPR014983">
    <property type="entry name" value="GAD-rel"/>
</dbReference>
<protein>
    <submittedName>
        <fullName evidence="3">DUF1851 domain-containing protein</fullName>
    </submittedName>
</protein>
<feature type="domain" description="T6SS immunity protein Tdi1 C-terminal" evidence="2">
    <location>
        <begin position="125"/>
        <end position="180"/>
    </location>
</feature>
<dbReference type="Proteomes" id="UP000288547">
    <property type="component" value="Unassembled WGS sequence"/>
</dbReference>
<evidence type="ECO:0000313" key="3">
    <source>
        <dbReference type="EMBL" id="RWZ53100.1"/>
    </source>
</evidence>
<feature type="domain" description="GAD-related" evidence="1">
    <location>
        <begin position="15"/>
        <end position="66"/>
    </location>
</feature>
<reference evidence="3 4" key="1">
    <citation type="submission" date="2018-12" db="EMBL/GenBank/DDBJ databases">
        <authorList>
            <person name="Li F."/>
        </authorList>
    </citation>
    <scope>NUCLEOTIDE SEQUENCE [LARGE SCALE GENOMIC DNA]</scope>
    <source>
        <strain evidence="3 4">11W25H-1</strain>
    </source>
</reference>
<organism evidence="3 4">
    <name type="scientific">Labedella phragmitis</name>
    <dbReference type="NCBI Taxonomy" id="2498849"/>
    <lineage>
        <taxon>Bacteria</taxon>
        <taxon>Bacillati</taxon>
        <taxon>Actinomycetota</taxon>
        <taxon>Actinomycetes</taxon>
        <taxon>Micrococcales</taxon>
        <taxon>Microbacteriaceae</taxon>
        <taxon>Labedella</taxon>
    </lineage>
</organism>
<dbReference type="AlphaFoldDB" id="A0A444PYY3"/>